<dbReference type="OrthoDB" id="9825775at2"/>
<dbReference type="NCBIfam" id="TIGR04370">
    <property type="entry name" value="glyco_rpt_poly"/>
    <property type="match status" value="1"/>
</dbReference>
<feature type="transmembrane region" description="Helical" evidence="1">
    <location>
        <begin position="200"/>
        <end position="219"/>
    </location>
</feature>
<dbReference type="Proteomes" id="UP000198942">
    <property type="component" value="Unassembled WGS sequence"/>
</dbReference>
<keyword evidence="1" id="KW-0472">Membrane</keyword>
<evidence type="ECO:0000313" key="3">
    <source>
        <dbReference type="Proteomes" id="UP000198942"/>
    </source>
</evidence>
<feature type="transmembrane region" description="Helical" evidence="1">
    <location>
        <begin position="392"/>
        <end position="412"/>
    </location>
</feature>
<feature type="transmembrane region" description="Helical" evidence="1">
    <location>
        <begin position="36"/>
        <end position="55"/>
    </location>
</feature>
<keyword evidence="1" id="KW-0812">Transmembrane</keyword>
<keyword evidence="3" id="KW-1185">Reference proteome</keyword>
<dbReference type="Pfam" id="PF14296">
    <property type="entry name" value="O-ag_pol_Wzy"/>
    <property type="match status" value="1"/>
</dbReference>
<organism evidence="2 3">
    <name type="scientific">Mucilaginibacter gossypiicola</name>
    <dbReference type="NCBI Taxonomy" id="551995"/>
    <lineage>
        <taxon>Bacteria</taxon>
        <taxon>Pseudomonadati</taxon>
        <taxon>Bacteroidota</taxon>
        <taxon>Sphingobacteriia</taxon>
        <taxon>Sphingobacteriales</taxon>
        <taxon>Sphingobacteriaceae</taxon>
        <taxon>Mucilaginibacter</taxon>
    </lineage>
</organism>
<feature type="transmembrane region" description="Helical" evidence="1">
    <location>
        <begin position="447"/>
        <end position="463"/>
    </location>
</feature>
<protein>
    <submittedName>
        <fullName evidence="2">Oligosaccharide repeat unit polymerase</fullName>
    </submittedName>
</protein>
<evidence type="ECO:0000256" key="1">
    <source>
        <dbReference type="SAM" id="Phobius"/>
    </source>
</evidence>
<feature type="transmembrane region" description="Helical" evidence="1">
    <location>
        <begin position="155"/>
        <end position="174"/>
    </location>
</feature>
<feature type="transmembrane region" description="Helical" evidence="1">
    <location>
        <begin position="67"/>
        <end position="86"/>
    </location>
</feature>
<dbReference type="AlphaFoldDB" id="A0A1H8NB13"/>
<reference evidence="3" key="1">
    <citation type="submission" date="2016-10" db="EMBL/GenBank/DDBJ databases">
        <authorList>
            <person name="Varghese N."/>
            <person name="Submissions S."/>
        </authorList>
    </citation>
    <scope>NUCLEOTIDE SEQUENCE [LARGE SCALE GENOMIC DNA]</scope>
    <source>
        <strain evidence="3">Gh-48</strain>
    </source>
</reference>
<gene>
    <name evidence="2" type="ORF">SAMN05192574_106342</name>
</gene>
<feature type="transmembrane region" description="Helical" evidence="1">
    <location>
        <begin position="270"/>
        <end position="291"/>
    </location>
</feature>
<name>A0A1H8NB13_9SPHI</name>
<keyword evidence="1" id="KW-1133">Transmembrane helix</keyword>
<accession>A0A1H8NB13</accession>
<feature type="transmembrane region" description="Helical" evidence="1">
    <location>
        <begin position="109"/>
        <end position="134"/>
    </location>
</feature>
<evidence type="ECO:0000313" key="2">
    <source>
        <dbReference type="EMBL" id="SEO26785.1"/>
    </source>
</evidence>
<proteinExistence type="predicted"/>
<dbReference type="InterPro" id="IPR029468">
    <property type="entry name" value="O-ag_pol_Wzy"/>
</dbReference>
<sequence length="479" mass="55466">MNIFSIQKYRKIFRSVNIIILLFCIFNFKVTADFNFMASEILFVIYINLIFFVLASRIFQYLYEPPVFFLIFSFVYEVLKFPYYFAYDTPKSLVDFTGLLNSKHGISDYYGSSAMMLLFHMFCITLLLITYVIFRKKITPKTTEAPVFRFKNSRILLVVIIIGMLFSAISLYRITGGNLLYLLSRRSGNAEASDALKDNFLVSFIASLVLVLIPMYLSIKLLEKDKKWKRVLWIYVPGIVLLFLIAGSRGFAIYSIGTALILIFSFKKVPIRVFLPAIPAIFVGFAVLGLLRRSSDTSESKFSENFAAQQEKSSQWYYELANYQLQLRDEMVFSNLKSNDMLLGLSYLNLVFFPIPRTWIGDLKPEFIDAYVAETFWGRTDIGLPLNAMSEAYFNFGYFGIIVFFVFGLIMASITNYLTRKGSLMRQSLMITLMVYLQTWATTELVYVFEFLVFIIPLVICISEKKYLSKPKYSVSWEN</sequence>
<dbReference type="STRING" id="551995.SAMN05192574_106342"/>
<feature type="transmembrane region" description="Helical" evidence="1">
    <location>
        <begin position="231"/>
        <end position="264"/>
    </location>
</feature>
<feature type="transmembrane region" description="Helical" evidence="1">
    <location>
        <begin position="12"/>
        <end position="30"/>
    </location>
</feature>
<dbReference type="EMBL" id="FOCL01000006">
    <property type="protein sequence ID" value="SEO26785.1"/>
    <property type="molecule type" value="Genomic_DNA"/>
</dbReference>
<dbReference type="RefSeq" id="WP_091213612.1">
    <property type="nucleotide sequence ID" value="NZ_FOCL01000006.1"/>
</dbReference>